<sequence>MTAPLYANCDKPTNCDKDGNLGLWFERFFDQYDDHRHWEVLKPTTHNHQMGNAYWLLKHFSNKKVGDAKQLASHAQAQMKLADSLQGKSHAFKASWHFVTGMGNPHPVENGFAWHPTLGVPYLTGAAVKGLVRSYIENWLDDTQENKQQLLLQWFGSTDKNPSADGYASQAGELVFFDALPISPVTLVVDIMTPHMGKWYEKGGTDQAAGTAEAVPADWHDPVPVSFLAAQDITLQFSFALRQYPNTGKRPAIELADVMDVLERALEQTGAGGKTATGYGGMIDPEKQQQQVKALQEAAVLSDAERLEGYLKINARNQSLYLERSGQQLAFATGNKSAELLAILPEASVKAMKAGKGVKVYAYVAKKEMLKIELFE</sequence>
<evidence type="ECO:0000313" key="4">
    <source>
        <dbReference type="Proteomes" id="UP001236657"/>
    </source>
</evidence>
<accession>A0ABY9MSY7</accession>
<dbReference type="PANTHER" id="PTHR39965:SF1">
    <property type="entry name" value="CRISPR SYSTEM CMR SUBUNIT CMR6"/>
    <property type="match status" value="1"/>
</dbReference>
<proteinExistence type="predicted"/>
<dbReference type="EMBL" id="CP133218">
    <property type="protein sequence ID" value="WML91638.1"/>
    <property type="molecule type" value="Genomic_DNA"/>
</dbReference>
<dbReference type="PANTHER" id="PTHR39965">
    <property type="entry name" value="CRISPR SYSTEM CMR SUBUNIT CMR6"/>
    <property type="match status" value="1"/>
</dbReference>
<dbReference type="Proteomes" id="UP001236657">
    <property type="component" value="Chromosome"/>
</dbReference>
<dbReference type="InterPro" id="IPR005537">
    <property type="entry name" value="RAMP_III_fam"/>
</dbReference>
<name>A0ABY9MSY7_9GAMM</name>
<evidence type="ECO:0000256" key="1">
    <source>
        <dbReference type="ARBA" id="ARBA00023118"/>
    </source>
</evidence>
<evidence type="ECO:0000313" key="3">
    <source>
        <dbReference type="EMBL" id="WML91638.1"/>
    </source>
</evidence>
<feature type="domain" description="CRISPR type III-associated protein" evidence="2">
    <location>
        <begin position="99"/>
        <end position="280"/>
    </location>
</feature>
<protein>
    <submittedName>
        <fullName evidence="3">Type III-B CRISPR module RAMP protein Cmr6</fullName>
    </submittedName>
</protein>
<dbReference type="InterPro" id="IPR010172">
    <property type="entry name" value="CRISPR-assoc_prot_TM1791"/>
</dbReference>
<dbReference type="Pfam" id="PF03787">
    <property type="entry name" value="RAMPs"/>
    <property type="match status" value="1"/>
</dbReference>
<organism evidence="3 4">
    <name type="scientific">Thiothrix lacustris</name>
    <dbReference type="NCBI Taxonomy" id="525917"/>
    <lineage>
        <taxon>Bacteria</taxon>
        <taxon>Pseudomonadati</taxon>
        <taxon>Pseudomonadota</taxon>
        <taxon>Gammaproteobacteria</taxon>
        <taxon>Thiotrichales</taxon>
        <taxon>Thiotrichaceae</taxon>
        <taxon>Thiothrix</taxon>
    </lineage>
</organism>
<dbReference type="NCBIfam" id="TIGR01898">
    <property type="entry name" value="cas_TM1791_cmr6"/>
    <property type="match status" value="1"/>
</dbReference>
<keyword evidence="1" id="KW-0051">Antiviral defense</keyword>
<reference evidence="3 4" key="1">
    <citation type="submission" date="2023-08" db="EMBL/GenBank/DDBJ databases">
        <title>New molecular markers tilS and rpoB for phylogenetic and monitoring studies of the genus Thiothrix biodiversity.</title>
        <authorList>
            <person name="Ravin N.V."/>
            <person name="Smolyakov D."/>
            <person name="Markov N.D."/>
            <person name="Beletsky A.V."/>
            <person name="Mardanov A.V."/>
            <person name="Rudenko T.S."/>
            <person name="Grabovich M.Y."/>
        </authorList>
    </citation>
    <scope>NUCLEOTIDE SEQUENCE [LARGE SCALE GENOMIC DNA]</scope>
    <source>
        <strain evidence="3 4">MK1</strain>
    </source>
</reference>
<gene>
    <name evidence="3" type="primary">cmr6</name>
    <name evidence="3" type="ORF">RCF98_04685</name>
</gene>
<keyword evidence="4" id="KW-1185">Reference proteome</keyword>
<evidence type="ECO:0000259" key="2">
    <source>
        <dbReference type="Pfam" id="PF03787"/>
    </source>
</evidence>
<dbReference type="RefSeq" id="WP_308896479.1">
    <property type="nucleotide sequence ID" value="NZ_CP133218.1"/>
</dbReference>